<dbReference type="RefSeq" id="WP_147959145.1">
    <property type="nucleotide sequence ID" value="NZ_CP120983.1"/>
</dbReference>
<name>A0ABY9J5C6_9ACTN</name>
<proteinExistence type="predicted"/>
<evidence type="ECO:0008006" key="3">
    <source>
        <dbReference type="Google" id="ProtNLM"/>
    </source>
</evidence>
<protein>
    <recommendedName>
        <fullName evidence="3">PilZ domain-containing protein</fullName>
    </recommendedName>
</protein>
<reference evidence="1 2" key="1">
    <citation type="submission" date="2023-03" db="EMBL/GenBank/DDBJ databases">
        <title>Isolation and description of six Streptomyces strains from soil environments, able to metabolize different microbial glucans.</title>
        <authorList>
            <person name="Widen T."/>
            <person name="Larsbrink J."/>
        </authorList>
    </citation>
    <scope>NUCLEOTIDE SEQUENCE [LARGE SCALE GENOMIC DNA]</scope>
    <source>
        <strain evidence="1 2">Alt3</strain>
    </source>
</reference>
<organism evidence="1 2">
    <name type="scientific">Streptomyces glycanivorans</name>
    <dbReference type="NCBI Taxonomy" id="3033808"/>
    <lineage>
        <taxon>Bacteria</taxon>
        <taxon>Bacillati</taxon>
        <taxon>Actinomycetota</taxon>
        <taxon>Actinomycetes</taxon>
        <taxon>Kitasatosporales</taxon>
        <taxon>Streptomycetaceae</taxon>
        <taxon>Streptomyces</taxon>
    </lineage>
</organism>
<dbReference type="EMBL" id="CP120983">
    <property type="protein sequence ID" value="WLQ62820.1"/>
    <property type="molecule type" value="Genomic_DNA"/>
</dbReference>
<evidence type="ECO:0000313" key="1">
    <source>
        <dbReference type="EMBL" id="WLQ62820.1"/>
    </source>
</evidence>
<evidence type="ECO:0000313" key="2">
    <source>
        <dbReference type="Proteomes" id="UP001224433"/>
    </source>
</evidence>
<dbReference type="Proteomes" id="UP001224433">
    <property type="component" value="Chromosome"/>
</dbReference>
<keyword evidence="2" id="KW-1185">Reference proteome</keyword>
<accession>A0ABY9J5C6</accession>
<gene>
    <name evidence="1" type="ORF">P8A20_04065</name>
</gene>
<sequence length="241" mass="26323">MLTHPELPEGYELLDLVEPAVVETEPDRHLQPLDEATVRLLRRETRIGLARGPVRQVETQVSGHVGHDISLICVVQTHPESFVRWSRLVIDLSATGGAVVADMSPTLIEGEHPVEVETTLGGGLTFQVATAAVGAELMPQITRRRTLYCPRITSSGIGFTTAYWDFRASDQEFLHVNEELRLLVDAPVGVPVDARVTMRVRVMPRGIGRLVRLTGKLGTSETLCRLVGPDVLRGEAPGLSA</sequence>